<accession>A0A0U3CG95</accession>
<feature type="transmembrane region" description="Helical" evidence="6">
    <location>
        <begin position="262"/>
        <end position="283"/>
    </location>
</feature>
<feature type="transmembrane region" description="Helical" evidence="6">
    <location>
        <begin position="221"/>
        <end position="241"/>
    </location>
</feature>
<evidence type="ECO:0000259" key="7">
    <source>
        <dbReference type="PROSITE" id="PS50850"/>
    </source>
</evidence>
<dbReference type="OrthoDB" id="117970at2157"/>
<keyword evidence="9" id="KW-1185">Reference proteome</keyword>
<dbReference type="PANTHER" id="PTHR42718">
    <property type="entry name" value="MAJOR FACILITATOR SUPERFAMILY MULTIDRUG TRANSPORTER MFSC"/>
    <property type="match status" value="1"/>
</dbReference>
<feature type="transmembrane region" description="Helical" evidence="6">
    <location>
        <begin position="100"/>
        <end position="122"/>
    </location>
</feature>
<evidence type="ECO:0000256" key="2">
    <source>
        <dbReference type="ARBA" id="ARBA00022448"/>
    </source>
</evidence>
<dbReference type="GeneID" id="26736023"/>
<dbReference type="GO" id="GO:0016020">
    <property type="term" value="C:membrane"/>
    <property type="evidence" value="ECO:0007669"/>
    <property type="project" value="UniProtKB-SubCell"/>
</dbReference>
<gene>
    <name evidence="8" type="ORF">sm9_1054</name>
</gene>
<feature type="transmembrane region" description="Helical" evidence="6">
    <location>
        <begin position="134"/>
        <end position="157"/>
    </location>
</feature>
<feature type="transmembrane region" description="Helical" evidence="6">
    <location>
        <begin position="47"/>
        <end position="64"/>
    </location>
</feature>
<dbReference type="Gene3D" id="1.20.1720.10">
    <property type="entry name" value="Multidrug resistance protein D"/>
    <property type="match status" value="1"/>
</dbReference>
<name>A0A0U3CG95_9EURY</name>
<dbReference type="InterPro" id="IPR020846">
    <property type="entry name" value="MFS_dom"/>
</dbReference>
<keyword evidence="4 6" id="KW-1133">Transmembrane helix</keyword>
<evidence type="ECO:0000256" key="6">
    <source>
        <dbReference type="SAM" id="Phobius"/>
    </source>
</evidence>
<dbReference type="RefSeq" id="WP_058739130.1">
    <property type="nucleotide sequence ID" value="NZ_CP011266.1"/>
</dbReference>
<protein>
    <submittedName>
        <fullName evidence="8">MFS transporter</fullName>
    </submittedName>
</protein>
<comment type="subcellular location">
    <subcellularLocation>
        <location evidence="1">Membrane</location>
        <topology evidence="1">Multi-pass membrane protein</topology>
    </subcellularLocation>
</comment>
<dbReference type="Gene3D" id="1.20.1250.20">
    <property type="entry name" value="MFS general substrate transporter like domains"/>
    <property type="match status" value="1"/>
</dbReference>
<dbReference type="CDD" id="cd17321">
    <property type="entry name" value="MFS_MMR_MDR_like"/>
    <property type="match status" value="1"/>
</dbReference>
<feature type="domain" description="Major facilitator superfamily (MFS) profile" evidence="7">
    <location>
        <begin position="9"/>
        <end position="455"/>
    </location>
</feature>
<reference evidence="8 9" key="1">
    <citation type="submission" date="2015-04" db="EMBL/GenBank/DDBJ databases">
        <title>The complete genome sequence of the rumen methanogen Methanobrevibacter millerae SM9.</title>
        <authorList>
            <person name="Leahy S.C."/>
            <person name="Kelly W.J."/>
            <person name="Pacheco D.M."/>
            <person name="Li D."/>
            <person name="Altermann E."/>
            <person name="Attwood G.T."/>
        </authorList>
    </citation>
    <scope>NUCLEOTIDE SEQUENCE [LARGE SCALE GENOMIC DNA]</scope>
    <source>
        <strain evidence="8 9">SM9</strain>
    </source>
</reference>
<dbReference type="PRINTS" id="PR01036">
    <property type="entry name" value="TCRTETB"/>
</dbReference>
<evidence type="ECO:0000256" key="3">
    <source>
        <dbReference type="ARBA" id="ARBA00022692"/>
    </source>
</evidence>
<dbReference type="PANTHER" id="PTHR42718:SF9">
    <property type="entry name" value="MAJOR FACILITATOR SUPERFAMILY MULTIDRUG TRANSPORTER MFSC"/>
    <property type="match status" value="1"/>
</dbReference>
<dbReference type="Pfam" id="PF07690">
    <property type="entry name" value="MFS_1"/>
    <property type="match status" value="1"/>
</dbReference>
<feature type="transmembrane region" description="Helical" evidence="6">
    <location>
        <begin position="289"/>
        <end position="312"/>
    </location>
</feature>
<feature type="transmembrane region" description="Helical" evidence="6">
    <location>
        <begin position="7"/>
        <end position="35"/>
    </location>
</feature>
<keyword evidence="2" id="KW-0813">Transport</keyword>
<dbReference type="InterPro" id="IPR011701">
    <property type="entry name" value="MFS"/>
</dbReference>
<keyword evidence="5 6" id="KW-0472">Membrane</keyword>
<dbReference type="EMBL" id="CP011266">
    <property type="protein sequence ID" value="ALT68843.1"/>
    <property type="molecule type" value="Genomic_DNA"/>
</dbReference>
<dbReference type="SUPFAM" id="SSF103473">
    <property type="entry name" value="MFS general substrate transporter"/>
    <property type="match status" value="1"/>
</dbReference>
<feature type="transmembrane region" description="Helical" evidence="6">
    <location>
        <begin position="348"/>
        <end position="365"/>
    </location>
</feature>
<dbReference type="Proteomes" id="UP000067738">
    <property type="component" value="Chromosome"/>
</dbReference>
<dbReference type="KEGG" id="mmil:sm9_1054"/>
<evidence type="ECO:0000256" key="4">
    <source>
        <dbReference type="ARBA" id="ARBA00022989"/>
    </source>
</evidence>
<dbReference type="GO" id="GO:0022857">
    <property type="term" value="F:transmembrane transporter activity"/>
    <property type="evidence" value="ECO:0007669"/>
    <property type="project" value="InterPro"/>
</dbReference>
<dbReference type="InterPro" id="IPR036259">
    <property type="entry name" value="MFS_trans_sf"/>
</dbReference>
<keyword evidence="3 6" id="KW-0812">Transmembrane</keyword>
<feature type="transmembrane region" description="Helical" evidence="6">
    <location>
        <begin position="195"/>
        <end position="215"/>
    </location>
</feature>
<evidence type="ECO:0000256" key="1">
    <source>
        <dbReference type="ARBA" id="ARBA00004141"/>
    </source>
</evidence>
<proteinExistence type="predicted"/>
<feature type="transmembrane region" description="Helical" evidence="6">
    <location>
        <begin position="163"/>
        <end position="183"/>
    </location>
</feature>
<feature type="transmembrane region" description="Helical" evidence="6">
    <location>
        <begin position="76"/>
        <end position="94"/>
    </location>
</feature>
<feature type="transmembrane region" description="Helical" evidence="6">
    <location>
        <begin position="398"/>
        <end position="417"/>
    </location>
</feature>
<dbReference type="AlphaFoldDB" id="A0A0U3CG95"/>
<evidence type="ECO:0000313" key="9">
    <source>
        <dbReference type="Proteomes" id="UP000067738"/>
    </source>
</evidence>
<evidence type="ECO:0000313" key="8">
    <source>
        <dbReference type="EMBL" id="ALT68843.1"/>
    </source>
</evidence>
<organism evidence="8 9">
    <name type="scientific">Methanobrevibacter millerae</name>
    <dbReference type="NCBI Taxonomy" id="230361"/>
    <lineage>
        <taxon>Archaea</taxon>
        <taxon>Methanobacteriati</taxon>
        <taxon>Methanobacteriota</taxon>
        <taxon>Methanomada group</taxon>
        <taxon>Methanobacteria</taxon>
        <taxon>Methanobacteriales</taxon>
        <taxon>Methanobacteriaceae</taxon>
        <taxon>Methanobrevibacter</taxon>
    </lineage>
</organism>
<feature type="transmembrane region" description="Helical" evidence="6">
    <location>
        <begin position="429"/>
        <end position="451"/>
    </location>
</feature>
<dbReference type="PROSITE" id="PS50850">
    <property type="entry name" value="MFS"/>
    <property type="match status" value="1"/>
</dbReference>
<feature type="transmembrane region" description="Helical" evidence="6">
    <location>
        <begin position="324"/>
        <end position="342"/>
    </location>
</feature>
<sequence>MKIEFETYVVFIAAITSFFGVFLSNGIIIGVPAIANDFAMNNVIQNWIPTIFFLAMAVFTVPAGQISGKFGVKKSLLVGVIIFLIGSVGAVLSFSTESFMLFRVIQGASVALVNVSGMAMVVAAVKPQNRGKALGFTVTGIYLATSLSPVICGFLVYNLGWRSIFYAVIPFLVLCIILMIVKVPQDWKTYEHDSIDKVGSLLYAVGILLFIYGFTNLVNQTGIIFTVVGIIFLVIFAAWELRQTSPVFNMNLFKNMKFTSSNIAALCSYLAIMVVTTILNYHFQYVKGWNAQMAGLILIVTPIIMAIIAPNSGKLSDRIHPQKLAAIGMAIATIALLILTFLTKETPVYVVVVAMILQGVGMGLFSSPNMNAIMSSVPPKDAPTASASQATMRTIGQTMSLGMLTLIFAWVMGSLPLSTEYAGLIVQSSQIICGICTAACLVSIFASLVGIKSKDEFNTKRPN</sequence>
<evidence type="ECO:0000256" key="5">
    <source>
        <dbReference type="ARBA" id="ARBA00023136"/>
    </source>
</evidence>
<dbReference type="PATRIC" id="fig|230361.4.peg.1086"/>